<evidence type="ECO:0000313" key="3">
    <source>
        <dbReference type="Proteomes" id="UP000289856"/>
    </source>
</evidence>
<dbReference type="Pfam" id="PF21812">
    <property type="entry name" value="DUF6881"/>
    <property type="match status" value="1"/>
</dbReference>
<proteinExistence type="predicted"/>
<evidence type="ECO:0000313" key="2">
    <source>
        <dbReference type="EMBL" id="BBI33577.1"/>
    </source>
</evidence>
<name>A0A3T1D671_9BACL</name>
<dbReference type="EMBL" id="AP019400">
    <property type="protein sequence ID" value="BBI33577.1"/>
    <property type="molecule type" value="Genomic_DNA"/>
</dbReference>
<sequence>MEYLRCKWIHDLVNEPTIIILEIDENRFETRKIEIFRDGKFGIAAPNLEYMNTRLGEVPLPEMEEIARDEQFKVQIISSQEFNEIWRDKIQLFIRFLKD</sequence>
<dbReference type="KEGG" id="cohn:KCTCHS21_29760"/>
<dbReference type="RefSeq" id="WP_130609503.1">
    <property type="nucleotide sequence ID" value="NZ_AP019400.1"/>
</dbReference>
<evidence type="ECO:0000259" key="1">
    <source>
        <dbReference type="Pfam" id="PF21812"/>
    </source>
</evidence>
<keyword evidence="3" id="KW-1185">Reference proteome</keyword>
<gene>
    <name evidence="2" type="ORF">KCTCHS21_29760</name>
</gene>
<dbReference type="AlphaFoldDB" id="A0A3T1D671"/>
<accession>A0A3T1D671</accession>
<feature type="domain" description="DUF6881" evidence="1">
    <location>
        <begin position="2"/>
        <end position="90"/>
    </location>
</feature>
<organism evidence="2 3">
    <name type="scientific">Cohnella abietis</name>
    <dbReference type="NCBI Taxonomy" id="2507935"/>
    <lineage>
        <taxon>Bacteria</taxon>
        <taxon>Bacillati</taxon>
        <taxon>Bacillota</taxon>
        <taxon>Bacilli</taxon>
        <taxon>Bacillales</taxon>
        <taxon>Paenibacillaceae</taxon>
        <taxon>Cohnella</taxon>
    </lineage>
</organism>
<dbReference type="Proteomes" id="UP000289856">
    <property type="component" value="Chromosome"/>
</dbReference>
<dbReference type="InterPro" id="IPR049248">
    <property type="entry name" value="DUF6881"/>
</dbReference>
<dbReference type="OrthoDB" id="288554at2"/>
<protein>
    <recommendedName>
        <fullName evidence="1">DUF6881 domain-containing protein</fullName>
    </recommendedName>
</protein>
<reference evidence="2 3" key="1">
    <citation type="submission" date="2019-01" db="EMBL/GenBank/DDBJ databases">
        <title>Complete genome sequence of Cohnella hallensis HS21 isolated from Korean fir (Abies koreana) rhizospheric soil.</title>
        <authorList>
            <person name="Jiang L."/>
            <person name="Kang S.W."/>
            <person name="Kim S."/>
            <person name="Jung J."/>
            <person name="Kim C.Y."/>
            <person name="Kim D.H."/>
            <person name="Kim S.W."/>
            <person name="Lee J."/>
        </authorList>
    </citation>
    <scope>NUCLEOTIDE SEQUENCE [LARGE SCALE GENOMIC DNA]</scope>
    <source>
        <strain evidence="2 3">HS21</strain>
    </source>
</reference>